<protein>
    <submittedName>
        <fullName evidence="1">Uncharacterized protein</fullName>
    </submittedName>
</protein>
<dbReference type="EMBL" id="BARU01044352">
    <property type="protein sequence ID" value="GAH77299.1"/>
    <property type="molecule type" value="Genomic_DNA"/>
</dbReference>
<sequence>MGEELKKKIFSNIDEKIKKAKLTEKAINLIGKKRIAVDEAFRTYGLKYFLNKLL</sequence>
<dbReference type="AlphaFoldDB" id="X1JG36"/>
<organism evidence="1">
    <name type="scientific">marine sediment metagenome</name>
    <dbReference type="NCBI Taxonomy" id="412755"/>
    <lineage>
        <taxon>unclassified sequences</taxon>
        <taxon>metagenomes</taxon>
        <taxon>ecological metagenomes</taxon>
    </lineage>
</organism>
<gene>
    <name evidence="1" type="ORF">S03H2_67669</name>
</gene>
<evidence type="ECO:0000313" key="1">
    <source>
        <dbReference type="EMBL" id="GAH77299.1"/>
    </source>
</evidence>
<reference evidence="1" key="1">
    <citation type="journal article" date="2014" name="Front. Microbiol.">
        <title>High frequency of phylogenetically diverse reductive dehalogenase-homologous genes in deep subseafloor sedimentary metagenomes.</title>
        <authorList>
            <person name="Kawai M."/>
            <person name="Futagami T."/>
            <person name="Toyoda A."/>
            <person name="Takaki Y."/>
            <person name="Nishi S."/>
            <person name="Hori S."/>
            <person name="Arai W."/>
            <person name="Tsubouchi T."/>
            <person name="Morono Y."/>
            <person name="Uchiyama I."/>
            <person name="Ito T."/>
            <person name="Fujiyama A."/>
            <person name="Inagaki F."/>
            <person name="Takami H."/>
        </authorList>
    </citation>
    <scope>NUCLEOTIDE SEQUENCE</scope>
    <source>
        <strain evidence="1">Expedition CK06-06</strain>
    </source>
</reference>
<name>X1JG36_9ZZZZ</name>
<accession>X1JG36</accession>
<comment type="caution">
    <text evidence="1">The sequence shown here is derived from an EMBL/GenBank/DDBJ whole genome shotgun (WGS) entry which is preliminary data.</text>
</comment>
<proteinExistence type="predicted"/>